<evidence type="ECO:0000256" key="14">
    <source>
        <dbReference type="NCBIfam" id="TIGR00445"/>
    </source>
</evidence>
<dbReference type="GO" id="GO:0008963">
    <property type="term" value="F:phospho-N-acetylmuramoyl-pentapeptide-transferase activity"/>
    <property type="evidence" value="ECO:0007669"/>
    <property type="project" value="UniProtKB-UniRule"/>
</dbReference>
<keyword evidence="17" id="KW-1185">Reference proteome</keyword>
<dbReference type="PROSITE" id="PS01347">
    <property type="entry name" value="MRAY_1"/>
    <property type="match status" value="1"/>
</dbReference>
<evidence type="ECO:0000313" key="16">
    <source>
        <dbReference type="EMBL" id="AJA90131.1"/>
    </source>
</evidence>
<keyword evidence="3" id="KW-0997">Cell inner membrane</keyword>
<feature type="transmembrane region" description="Helical" evidence="13">
    <location>
        <begin position="329"/>
        <end position="348"/>
    </location>
</feature>
<dbReference type="HOGENOM" id="CLU_023982_0_0_12"/>
<evidence type="ECO:0000256" key="8">
    <source>
        <dbReference type="ARBA" id="ARBA00022984"/>
    </source>
</evidence>
<comment type="function">
    <text evidence="13">Catalyzes the initial step of the lipid cycle reactions in the biosynthesis of the cell wall peptidoglycan: transfers peptidoglycan precursor phospho-MurNAc-pentapeptide from UDP-MurNAc-pentapeptide onto the lipid carrier undecaprenyl phosphate, yielding undecaprenyl-pyrophosphoryl-MurNAc-pentapeptide, known as lipid I.</text>
</comment>
<comment type="cofactor">
    <cofactor evidence="13 15">
        <name>Mg(2+)</name>
        <dbReference type="ChEBI" id="CHEBI:18420"/>
    </cofactor>
</comment>
<feature type="binding site" evidence="15">
    <location>
        <position position="258"/>
    </location>
    <ligand>
        <name>Mg(2+)</name>
        <dbReference type="ChEBI" id="CHEBI:18420"/>
    </ligand>
</feature>
<dbReference type="InterPro" id="IPR000715">
    <property type="entry name" value="Glycosyl_transferase_4"/>
</dbReference>
<feature type="transmembrane region" description="Helical" evidence="13">
    <location>
        <begin position="259"/>
        <end position="275"/>
    </location>
</feature>
<proteinExistence type="inferred from homology"/>
<evidence type="ECO:0000256" key="13">
    <source>
        <dbReference type="HAMAP-Rule" id="MF_00038"/>
    </source>
</evidence>
<evidence type="ECO:0000256" key="10">
    <source>
        <dbReference type="ARBA" id="ARBA00023136"/>
    </source>
</evidence>
<keyword evidence="13 15" id="KW-0479">Metal-binding</keyword>
<keyword evidence="13" id="KW-1003">Cell membrane</keyword>
<comment type="catalytic activity">
    <reaction evidence="13">
        <text>UDP-N-acetyl-alpha-D-muramoyl-L-alanyl-gamma-D-glutamyl-meso-2,6-diaminopimeloyl-D-alanyl-D-alanine + di-trans,octa-cis-undecaprenyl phosphate = di-trans,octa-cis-undecaprenyl diphospho-N-acetyl-alpha-D-muramoyl-L-alanyl-D-glutamyl-meso-2,6-diaminopimeloyl-D-alanyl-D-alanine + UMP</text>
        <dbReference type="Rhea" id="RHEA:28386"/>
        <dbReference type="ChEBI" id="CHEBI:57865"/>
        <dbReference type="ChEBI" id="CHEBI:60392"/>
        <dbReference type="ChEBI" id="CHEBI:61386"/>
        <dbReference type="ChEBI" id="CHEBI:61387"/>
        <dbReference type="EC" id="2.7.8.13"/>
    </reaction>
</comment>
<evidence type="ECO:0000256" key="11">
    <source>
        <dbReference type="ARBA" id="ARBA00023306"/>
    </source>
</evidence>
<evidence type="ECO:0000256" key="7">
    <source>
        <dbReference type="ARBA" id="ARBA00022960"/>
    </source>
</evidence>
<accession>A0A0A7UV36</accession>
<feature type="transmembrane region" description="Helical" evidence="13">
    <location>
        <begin position="188"/>
        <end position="210"/>
    </location>
</feature>
<feature type="transmembrane region" description="Helical" evidence="13">
    <location>
        <begin position="20"/>
        <end position="40"/>
    </location>
</feature>
<gene>
    <name evidence="13" type="primary">mraY</name>
    <name evidence="16" type="ORF">OY14_01500</name>
</gene>
<dbReference type="InterPro" id="IPR003524">
    <property type="entry name" value="PNAcMuramoyl-5peptid_Trfase"/>
</dbReference>
<dbReference type="PANTHER" id="PTHR22926">
    <property type="entry name" value="PHOSPHO-N-ACETYLMURAMOYL-PENTAPEPTIDE-TRANSFERASE"/>
    <property type="match status" value="1"/>
</dbReference>
<evidence type="ECO:0000256" key="1">
    <source>
        <dbReference type="ARBA" id="ARBA00004141"/>
    </source>
</evidence>
<evidence type="ECO:0000256" key="3">
    <source>
        <dbReference type="ARBA" id="ARBA00022519"/>
    </source>
</evidence>
<feature type="transmembrane region" description="Helical" evidence="13">
    <location>
        <begin position="150"/>
        <end position="176"/>
    </location>
</feature>
<dbReference type="KEGG" id="bchi:OY14_01500"/>
<protein>
    <recommendedName>
        <fullName evidence="13 14">Phospho-N-acetylmuramoyl-pentapeptide-transferase</fullName>
        <ecNumber evidence="13 14">2.7.8.13</ecNumber>
    </recommendedName>
    <alternativeName>
        <fullName evidence="13">UDP-MurNAc-pentapeptide phosphotransferase</fullName>
    </alternativeName>
</protein>
<evidence type="ECO:0000256" key="12">
    <source>
        <dbReference type="ARBA" id="ARBA00023316"/>
    </source>
</evidence>
<dbReference type="CDD" id="cd06852">
    <property type="entry name" value="GT_MraY"/>
    <property type="match status" value="1"/>
</dbReference>
<dbReference type="NCBIfam" id="TIGR00445">
    <property type="entry name" value="mraY"/>
    <property type="match status" value="1"/>
</dbReference>
<keyword evidence="6 13" id="KW-0812">Transmembrane</keyword>
<dbReference type="GO" id="GO:0009252">
    <property type="term" value="P:peptidoglycan biosynthetic process"/>
    <property type="evidence" value="ECO:0007669"/>
    <property type="project" value="UniProtKB-UniRule"/>
</dbReference>
<keyword evidence="11 13" id="KW-0131">Cell cycle</keyword>
<dbReference type="GO" id="GO:0046872">
    <property type="term" value="F:metal ion binding"/>
    <property type="evidence" value="ECO:0007669"/>
    <property type="project" value="UniProtKB-KW"/>
</dbReference>
<dbReference type="UniPathway" id="UPA00219"/>
<sequence>MFYLLGLRLLKYITFRMAYATIFAFLLSLFVGPHIILRLKRLRADQILREDGPRRHLSEKTGIPTMGGILIFFCVFISLVFWSNILNVYFLIMVFVMLGFAFLGFMDDFLKIKRKTSDGLKARFKIYGQIIFSFISVGILYYLGDEHVSIIYFPFIKSFQIDLGIFYIPFGMFILISASNSFNLTDGLDGLAIGLSIVITGALMIIAYLTSRADFAAYLHIPNIKGSEELVIFLGALLGGSFGFLWFNAYPAKIMMGDTGSLALGAILGMAALILKSEILFSILAGVFIIETLSVIIQVMVYKKTKKRVFRMAPLHHHFEELGWSEMQVVIRFWIIGLIFAILALSTIKIR</sequence>
<feature type="transmembrane region" description="Helical" evidence="13">
    <location>
        <begin position="88"/>
        <end position="106"/>
    </location>
</feature>
<dbReference type="Pfam" id="PF00953">
    <property type="entry name" value="Glycos_transf_4"/>
    <property type="match status" value="1"/>
</dbReference>
<dbReference type="InterPro" id="IPR018480">
    <property type="entry name" value="PNAcMuramoyl-5peptid_Trfase_CS"/>
</dbReference>
<keyword evidence="8 13" id="KW-0573">Peptidoglycan synthesis</keyword>
<evidence type="ECO:0000256" key="4">
    <source>
        <dbReference type="ARBA" id="ARBA00022618"/>
    </source>
</evidence>
<keyword evidence="5 13" id="KW-0808">Transferase</keyword>
<reference evidence="16 17" key="1">
    <citation type="journal article" date="2015" name="Genome Announc.">
        <title>Genome Sequence of Borrelia chilensis VA1, a South American Member of the Lyme Borreliosis Group.</title>
        <authorList>
            <person name="Huang W."/>
            <person name="Ojaimi C."/>
            <person name="Fallon J.T."/>
            <person name="Travisany D."/>
            <person name="Maass A."/>
            <person name="Ivanova L."/>
            <person name="Tomova A."/>
            <person name="Gonzalez-Acuna D."/>
            <person name="Godfrey H.P."/>
            <person name="Cabello F.C."/>
        </authorList>
    </citation>
    <scope>NUCLEOTIDE SEQUENCE [LARGE SCALE GENOMIC DNA]</scope>
    <source>
        <strain evidence="16 17">VA1</strain>
    </source>
</reference>
<keyword evidence="9 13" id="KW-1133">Transmembrane helix</keyword>
<name>A0A0A7UV36_9SPIR</name>
<keyword evidence="12 13" id="KW-0961">Cell wall biogenesis/degradation</keyword>
<comment type="subcellular location">
    <subcellularLocation>
        <location evidence="13">Cell membrane</location>
        <topology evidence="13">Multi-pass membrane protein</topology>
    </subcellularLocation>
    <subcellularLocation>
        <location evidence="1">Membrane</location>
        <topology evidence="1">Multi-pass membrane protein</topology>
    </subcellularLocation>
</comment>
<feature type="transmembrane region" description="Helical" evidence="13">
    <location>
        <begin position="230"/>
        <end position="247"/>
    </location>
</feature>
<dbReference type="PANTHER" id="PTHR22926:SF5">
    <property type="entry name" value="PHOSPHO-N-ACETYLMURAMOYL-PENTAPEPTIDE-TRANSFERASE HOMOLOG"/>
    <property type="match status" value="1"/>
</dbReference>
<dbReference type="AlphaFoldDB" id="A0A0A7UV36"/>
<keyword evidence="10 13" id="KW-0472">Membrane</keyword>
<dbReference type="GO" id="GO:0005886">
    <property type="term" value="C:plasma membrane"/>
    <property type="evidence" value="ECO:0007669"/>
    <property type="project" value="UniProtKB-SubCell"/>
</dbReference>
<dbReference type="STRING" id="1245910.OY14_01500"/>
<feature type="transmembrane region" description="Helical" evidence="13">
    <location>
        <begin position="126"/>
        <end position="144"/>
    </location>
</feature>
<dbReference type="GO" id="GO:0071555">
    <property type="term" value="P:cell wall organization"/>
    <property type="evidence" value="ECO:0007669"/>
    <property type="project" value="UniProtKB-KW"/>
</dbReference>
<comment type="similarity">
    <text evidence="2 13">Belongs to the glycosyltransferase 4 family. MraY subfamily.</text>
</comment>
<dbReference type="HAMAP" id="MF_00038">
    <property type="entry name" value="MraY"/>
    <property type="match status" value="1"/>
</dbReference>
<dbReference type="PROSITE" id="PS01348">
    <property type="entry name" value="MRAY_2"/>
    <property type="match status" value="1"/>
</dbReference>
<feature type="transmembrane region" description="Helical" evidence="13">
    <location>
        <begin position="281"/>
        <end position="302"/>
    </location>
</feature>
<evidence type="ECO:0000256" key="6">
    <source>
        <dbReference type="ARBA" id="ARBA00022692"/>
    </source>
</evidence>
<keyword evidence="7 13" id="KW-0133">Cell shape</keyword>
<dbReference type="GO" id="GO:0051992">
    <property type="term" value="F:UDP-N-acetylmuramoyl-L-alanyl-D-glutamyl-meso-2,6-diaminopimelyl-D-alanyl-D-alanine:undecaprenyl-phosphate transferase activity"/>
    <property type="evidence" value="ECO:0007669"/>
    <property type="project" value="RHEA"/>
</dbReference>
<feature type="transmembrane region" description="Helical" evidence="13">
    <location>
        <begin position="61"/>
        <end position="82"/>
    </location>
</feature>
<comment type="pathway">
    <text evidence="13">Cell wall biogenesis; peptidoglycan biosynthesis.</text>
</comment>
<dbReference type="GO" id="GO:0008360">
    <property type="term" value="P:regulation of cell shape"/>
    <property type="evidence" value="ECO:0007669"/>
    <property type="project" value="UniProtKB-KW"/>
</dbReference>
<keyword evidence="4 13" id="KW-0132">Cell division</keyword>
<feature type="binding site" evidence="15">
    <location>
        <position position="183"/>
    </location>
    <ligand>
        <name>Mg(2+)</name>
        <dbReference type="ChEBI" id="CHEBI:18420"/>
    </ligand>
</feature>
<dbReference type="EMBL" id="CP009910">
    <property type="protein sequence ID" value="AJA90131.1"/>
    <property type="molecule type" value="Genomic_DNA"/>
</dbReference>
<keyword evidence="13 15" id="KW-0460">Magnesium</keyword>
<organism evidence="16 17">
    <name type="scientific">Borreliella chilensis</name>
    <dbReference type="NCBI Taxonomy" id="1245910"/>
    <lineage>
        <taxon>Bacteria</taxon>
        <taxon>Pseudomonadati</taxon>
        <taxon>Spirochaetota</taxon>
        <taxon>Spirochaetia</taxon>
        <taxon>Spirochaetales</taxon>
        <taxon>Borreliaceae</taxon>
        <taxon>Borreliella</taxon>
    </lineage>
</organism>
<evidence type="ECO:0000256" key="9">
    <source>
        <dbReference type="ARBA" id="ARBA00022989"/>
    </source>
</evidence>
<evidence type="ECO:0000256" key="5">
    <source>
        <dbReference type="ARBA" id="ARBA00022679"/>
    </source>
</evidence>
<evidence type="ECO:0000313" key="17">
    <source>
        <dbReference type="Proteomes" id="UP000030940"/>
    </source>
</evidence>
<dbReference type="Proteomes" id="UP000030940">
    <property type="component" value="Chromosome"/>
</dbReference>
<evidence type="ECO:0000256" key="2">
    <source>
        <dbReference type="ARBA" id="ARBA00005583"/>
    </source>
</evidence>
<dbReference type="EC" id="2.7.8.13" evidence="13 14"/>
<dbReference type="GO" id="GO:0051301">
    <property type="term" value="P:cell division"/>
    <property type="evidence" value="ECO:0007669"/>
    <property type="project" value="UniProtKB-KW"/>
</dbReference>
<evidence type="ECO:0000256" key="15">
    <source>
        <dbReference type="PIRSR" id="PIRSR600715-1"/>
    </source>
</evidence>